<evidence type="ECO:0000313" key="2">
    <source>
        <dbReference type="EMBL" id="KAK6988978.1"/>
    </source>
</evidence>
<name>A0AAV9ZS62_9AGAR</name>
<feature type="region of interest" description="Disordered" evidence="1">
    <location>
        <begin position="141"/>
        <end position="161"/>
    </location>
</feature>
<evidence type="ECO:0000313" key="3">
    <source>
        <dbReference type="Proteomes" id="UP001362999"/>
    </source>
</evidence>
<organism evidence="2 3">
    <name type="scientific">Favolaschia claudopus</name>
    <dbReference type="NCBI Taxonomy" id="2862362"/>
    <lineage>
        <taxon>Eukaryota</taxon>
        <taxon>Fungi</taxon>
        <taxon>Dikarya</taxon>
        <taxon>Basidiomycota</taxon>
        <taxon>Agaricomycotina</taxon>
        <taxon>Agaricomycetes</taxon>
        <taxon>Agaricomycetidae</taxon>
        <taxon>Agaricales</taxon>
        <taxon>Marasmiineae</taxon>
        <taxon>Mycenaceae</taxon>
        <taxon>Favolaschia</taxon>
    </lineage>
</organism>
<evidence type="ECO:0000256" key="1">
    <source>
        <dbReference type="SAM" id="MobiDB-lite"/>
    </source>
</evidence>
<proteinExistence type="predicted"/>
<dbReference type="AlphaFoldDB" id="A0AAV9ZS62"/>
<gene>
    <name evidence="2" type="ORF">R3P38DRAFT_2803924</name>
</gene>
<feature type="compositionally biased region" description="Polar residues" evidence="1">
    <location>
        <begin position="78"/>
        <end position="89"/>
    </location>
</feature>
<reference evidence="2 3" key="1">
    <citation type="journal article" date="2024" name="J Genomics">
        <title>Draft genome sequencing and assembly of Favolaschia claudopus CIRM-BRFM 2984 isolated from oak limbs.</title>
        <authorList>
            <person name="Navarro D."/>
            <person name="Drula E."/>
            <person name="Chaduli D."/>
            <person name="Cazenave R."/>
            <person name="Ahrendt S."/>
            <person name="Wang J."/>
            <person name="Lipzen A."/>
            <person name="Daum C."/>
            <person name="Barry K."/>
            <person name="Grigoriev I.V."/>
            <person name="Favel A."/>
            <person name="Rosso M.N."/>
            <person name="Martin F."/>
        </authorList>
    </citation>
    <scope>NUCLEOTIDE SEQUENCE [LARGE SCALE GENOMIC DNA]</scope>
    <source>
        <strain evidence="2 3">CIRM-BRFM 2984</strain>
    </source>
</reference>
<dbReference type="Proteomes" id="UP001362999">
    <property type="component" value="Unassembled WGS sequence"/>
</dbReference>
<accession>A0AAV9ZS62</accession>
<dbReference type="EMBL" id="JAWWNJ010000118">
    <property type="protein sequence ID" value="KAK6988978.1"/>
    <property type="molecule type" value="Genomic_DNA"/>
</dbReference>
<comment type="caution">
    <text evidence="2">The sequence shown here is derived from an EMBL/GenBank/DDBJ whole genome shotgun (WGS) entry which is preliminary data.</text>
</comment>
<keyword evidence="3" id="KW-1185">Reference proteome</keyword>
<feature type="compositionally biased region" description="Polar residues" evidence="1">
    <location>
        <begin position="97"/>
        <end position="111"/>
    </location>
</feature>
<protein>
    <submittedName>
        <fullName evidence="2">Uncharacterized protein</fullName>
    </submittedName>
</protein>
<sequence length="470" mass="50587">MGYVQNITLSADASPETVKNSMEAVFSHIDLVKTVGLRVLRTKRVQRRNKRGRMVAKPGTARVLRGLKLSLSVSGLQTALSDSNSTDASESLRASGPPSTARTETSASSLSKGKGKQKAREEGTPFHTGFYDEDFVGDDSIADDNLFPPGGGRPSPGPDSKIPLLVIPDAQKKLERLLNNMNGPNMFNRKPTNWWAASPVGAFAQGNTASQICASVCNLYLESPAQSSFAPEHIPSFIQANLCRPFAKLVALSDRLRGKTDSLGTPECEASFDREFAVGPGGIHGLIANMSPAYRVLAMIRGTTAPAEAVNRVHDDVVSLTQWDPTGGYRKFAIIREKRDDELPLATVPLDLTALVCAIQKPRPNIGEVGSLLVDVFGDASDPNERVVRGGALGIGRAYDLIAIPVLDELDSEHSEYQSLLNLLNGFFLGVARKVRAHLKDAAAKEQNSKPCFGIHQLGGLVFYAFSHIA</sequence>
<feature type="region of interest" description="Disordered" evidence="1">
    <location>
        <begin position="78"/>
        <end position="129"/>
    </location>
</feature>